<evidence type="ECO:0000256" key="9">
    <source>
        <dbReference type="PIRSR" id="PIRSR500134-2"/>
    </source>
</evidence>
<feature type="binding site" evidence="10">
    <location>
        <position position="83"/>
    </location>
    <ligand>
        <name>NAD(+)</name>
        <dbReference type="ChEBI" id="CHEBI:57540"/>
    </ligand>
</feature>
<dbReference type="SUPFAM" id="SSF52413">
    <property type="entry name" value="UDP-glucose/GDP-mannose dehydrogenase C-terminal domain"/>
    <property type="match status" value="1"/>
</dbReference>
<evidence type="ECO:0000313" key="13">
    <source>
        <dbReference type="Proteomes" id="UP000340077"/>
    </source>
</evidence>
<evidence type="ECO:0000256" key="4">
    <source>
        <dbReference type="ARBA" id="ARBA00023002"/>
    </source>
</evidence>
<feature type="domain" description="UDP-glucose/GDP-mannose dehydrogenase C-terminal" evidence="11">
    <location>
        <begin position="300"/>
        <end position="387"/>
    </location>
</feature>
<dbReference type="SMART" id="SM00984">
    <property type="entry name" value="UDPG_MGDP_dh_C"/>
    <property type="match status" value="1"/>
</dbReference>
<feature type="binding site" evidence="9">
    <location>
        <begin position="142"/>
        <end position="145"/>
    </location>
    <ligand>
        <name>substrate</name>
    </ligand>
</feature>
<feature type="binding site" evidence="10">
    <location>
        <position position="34"/>
    </location>
    <ligand>
        <name>NAD(+)</name>
        <dbReference type="ChEBI" id="CHEBI:57540"/>
    </ligand>
</feature>
<dbReference type="Pfam" id="PF00984">
    <property type="entry name" value="UDPG_MGDP_dh"/>
    <property type="match status" value="1"/>
</dbReference>
<dbReference type="FunFam" id="1.10.1040.10:FF:000026">
    <property type="entry name" value="UDP-glucose 6-dehydrogenase"/>
    <property type="match status" value="1"/>
</dbReference>
<feature type="binding site" evidence="10">
    <location>
        <position position="118"/>
    </location>
    <ligand>
        <name>NAD(+)</name>
        <dbReference type="ChEBI" id="CHEBI:57540"/>
    </ligand>
</feature>
<dbReference type="InterPro" id="IPR036220">
    <property type="entry name" value="UDP-Glc/GDP-Man_DH_C_sf"/>
</dbReference>
<dbReference type="InterPro" id="IPR036291">
    <property type="entry name" value="NAD(P)-bd_dom_sf"/>
</dbReference>
<evidence type="ECO:0000256" key="7">
    <source>
        <dbReference type="PIRNR" id="PIRNR000124"/>
    </source>
</evidence>
<evidence type="ECO:0000256" key="1">
    <source>
        <dbReference type="ARBA" id="ARBA00004701"/>
    </source>
</evidence>
<keyword evidence="4 7" id="KW-0560">Oxidoreductase</keyword>
<dbReference type="InterPro" id="IPR014026">
    <property type="entry name" value="UDP-Glc/GDP-Man_DH_dimer"/>
</dbReference>
<comment type="caution">
    <text evidence="12">The sequence shown here is derived from an EMBL/GenBank/DDBJ whole genome shotgun (WGS) entry which is preliminary data.</text>
</comment>
<evidence type="ECO:0000256" key="6">
    <source>
        <dbReference type="ARBA" id="ARBA00047473"/>
    </source>
</evidence>
<dbReference type="GO" id="GO:0003979">
    <property type="term" value="F:UDP-glucose 6-dehydrogenase activity"/>
    <property type="evidence" value="ECO:0007669"/>
    <property type="project" value="UniProtKB-EC"/>
</dbReference>
<feature type="binding site" evidence="10">
    <location>
        <position position="314"/>
    </location>
    <ligand>
        <name>NAD(+)</name>
        <dbReference type="ChEBI" id="CHEBI:57540"/>
    </ligand>
</feature>
<feature type="binding site" evidence="9">
    <location>
        <position position="306"/>
    </location>
    <ligand>
        <name>substrate</name>
    </ligand>
</feature>
<dbReference type="EMBL" id="BGZH01000001">
    <property type="protein sequence ID" value="GBO83157.1"/>
    <property type="molecule type" value="Genomic_DNA"/>
</dbReference>
<dbReference type="InterPro" id="IPR017476">
    <property type="entry name" value="UDP-Glc/GDP-Man"/>
</dbReference>
<dbReference type="Pfam" id="PF03720">
    <property type="entry name" value="UDPG_MGDP_dh_C"/>
    <property type="match status" value="1"/>
</dbReference>
<dbReference type="Pfam" id="PF03721">
    <property type="entry name" value="UDPG_MGDP_dh_N"/>
    <property type="match status" value="1"/>
</dbReference>
<protein>
    <recommendedName>
        <fullName evidence="3 7">UDP-glucose 6-dehydrogenase</fullName>
        <ecNumber evidence="3 7">1.1.1.22</ecNumber>
    </recommendedName>
</protein>
<dbReference type="RefSeq" id="WP_153633664.1">
    <property type="nucleotide sequence ID" value="NZ_BGZH01000001.1"/>
</dbReference>
<dbReference type="AlphaFoldDB" id="A0A5M3PJV0"/>
<reference evidence="12 13" key="1">
    <citation type="journal article" date="2019" name="J. Gen. Appl. Microbiol.">
        <title>Aerobic degradation of cis-dichloroethene by the marine bacterium Marinobacter salsuginis strain 5N-3.</title>
        <authorList>
            <person name="Inoue Y."/>
            <person name="Fukunaga Y."/>
            <person name="Katsumata H."/>
            <person name="Ohji S."/>
            <person name="Hosoyama A."/>
            <person name="Mori K."/>
            <person name="Ando K."/>
        </authorList>
    </citation>
    <scope>NUCLEOTIDE SEQUENCE [LARGE SCALE GENOMIC DNA]</scope>
    <source>
        <strain evidence="12 13">5N-3</strain>
    </source>
</reference>
<keyword evidence="13" id="KW-1185">Reference proteome</keyword>
<dbReference type="InterPro" id="IPR014027">
    <property type="entry name" value="UDP-Glc/GDP-Man_DH_C"/>
</dbReference>
<dbReference type="Gene3D" id="3.40.50.720">
    <property type="entry name" value="NAD(P)-binding Rossmann-like Domain"/>
    <property type="match status" value="2"/>
</dbReference>
<dbReference type="EC" id="1.1.1.22" evidence="3 7"/>
<dbReference type="PANTHER" id="PTHR43750:SF2">
    <property type="entry name" value="UDP-GLUCOSE 6-DEHYDROGENASE"/>
    <property type="match status" value="1"/>
</dbReference>
<dbReference type="InterPro" id="IPR028357">
    <property type="entry name" value="UDPglc_DH_bac"/>
</dbReference>
<feature type="binding site" evidence="10">
    <location>
        <position position="256"/>
    </location>
    <ligand>
        <name>NAD(+)</name>
        <dbReference type="ChEBI" id="CHEBI:57540"/>
    </ligand>
</feature>
<feature type="active site" description="Nucleophile" evidence="8">
    <location>
        <position position="253"/>
    </location>
</feature>
<evidence type="ECO:0000256" key="10">
    <source>
        <dbReference type="PIRSR" id="PIRSR500134-3"/>
    </source>
</evidence>
<dbReference type="GO" id="GO:0051287">
    <property type="term" value="F:NAD binding"/>
    <property type="evidence" value="ECO:0007669"/>
    <property type="project" value="InterPro"/>
</dbReference>
<dbReference type="SUPFAM" id="SSF48179">
    <property type="entry name" value="6-phosphogluconate dehydrogenase C-terminal domain-like"/>
    <property type="match status" value="1"/>
</dbReference>
<proteinExistence type="inferred from homology"/>
<evidence type="ECO:0000256" key="5">
    <source>
        <dbReference type="ARBA" id="ARBA00023027"/>
    </source>
</evidence>
<evidence type="ECO:0000259" key="11">
    <source>
        <dbReference type="SMART" id="SM00984"/>
    </source>
</evidence>
<feature type="binding site" evidence="9">
    <location>
        <begin position="242"/>
        <end position="246"/>
    </location>
    <ligand>
        <name>substrate</name>
    </ligand>
</feature>
<organism evidence="12 13">
    <name type="scientific">Marinobacter salsuginis</name>
    <dbReference type="NCBI Taxonomy" id="418719"/>
    <lineage>
        <taxon>Bacteria</taxon>
        <taxon>Pseudomonadati</taxon>
        <taxon>Pseudomonadota</taxon>
        <taxon>Gammaproteobacteria</taxon>
        <taxon>Pseudomonadales</taxon>
        <taxon>Marinobacteraceae</taxon>
        <taxon>Marinobacter</taxon>
    </lineage>
</organism>
<dbReference type="PIRSF" id="PIRSF500134">
    <property type="entry name" value="UDPglc_DH_bac"/>
    <property type="match status" value="1"/>
</dbReference>
<feature type="binding site" evidence="9">
    <location>
        <position position="307"/>
    </location>
    <ligand>
        <name>substrate</name>
    </ligand>
</feature>
<dbReference type="GO" id="GO:0000271">
    <property type="term" value="P:polysaccharide biosynthetic process"/>
    <property type="evidence" value="ECO:0007669"/>
    <property type="project" value="InterPro"/>
</dbReference>
<gene>
    <name evidence="12" type="ORF">MS5N3_06080</name>
</gene>
<accession>A0A5M3PJV0</accession>
<dbReference type="NCBIfam" id="TIGR03026">
    <property type="entry name" value="NDP-sugDHase"/>
    <property type="match status" value="1"/>
</dbReference>
<dbReference type="InterPro" id="IPR013328">
    <property type="entry name" value="6PGD_dom2"/>
</dbReference>
<feature type="binding site" evidence="10">
    <location>
        <position position="145"/>
    </location>
    <ligand>
        <name>NAD(+)</name>
        <dbReference type="ChEBI" id="CHEBI:57540"/>
    </ligand>
</feature>
<dbReference type="GO" id="GO:0006065">
    <property type="term" value="P:UDP-glucuronate biosynthetic process"/>
    <property type="evidence" value="ECO:0007669"/>
    <property type="project" value="UniProtKB-UniPathway"/>
</dbReference>
<feature type="binding site" evidence="9">
    <location>
        <position position="250"/>
    </location>
    <ligand>
        <name>substrate</name>
    </ligand>
</feature>
<dbReference type="InterPro" id="IPR008927">
    <property type="entry name" value="6-PGluconate_DH-like_C_sf"/>
</dbReference>
<evidence type="ECO:0000256" key="8">
    <source>
        <dbReference type="PIRSR" id="PIRSR500134-1"/>
    </source>
</evidence>
<feature type="binding site" evidence="9">
    <location>
        <position position="197"/>
    </location>
    <ligand>
        <name>substrate</name>
    </ligand>
</feature>
<dbReference type="PIRSF" id="PIRSF000124">
    <property type="entry name" value="UDPglc_GDPman_dh"/>
    <property type="match status" value="1"/>
</dbReference>
<sequence>MKIAIAGTGYVGLSNAMLLAQHNEVVALDIDKEKVALLNSGKSPIVDPDIADFLVNRNLKFMATLDKRSAYVGADYVVIATPTDYDPETNYFNTRTVESVIQDVLSINPTAVMVIKSTVPVGYTKEVCARFNTENIIFSPEFLREGKALHDNLYPSRIIVGERSERAEVFAGLLRQGAIKQNAPTLFTDSTEAEAIKLFSNTYLAMRVAYFNELDTYAATHGLDTRQIIDGVGLDPRIGNHYNNPSFGYGGYCLPKDTKQLLANYEDVPNNLIRAIVDANRTRKDYIADDILRKNPKVVGVYRLVMKSGSDNFRASAIQGIMKRIKAKGIEVVIYEPELDEEEFFHSRVVRDLAEFKSISDVVLANRRSENLLDIEDKVYTRDLFGSD</sequence>
<comment type="pathway">
    <text evidence="1">Nucleotide-sugar biosynthesis; UDP-alpha-D-glucuronate biosynthesis; UDP-alpha-D-glucuronate from UDP-alpha-D-glucose: step 1/1.</text>
</comment>
<dbReference type="PANTHER" id="PTHR43750">
    <property type="entry name" value="UDP-GLUCOSE 6-DEHYDROGENASE TUAD"/>
    <property type="match status" value="1"/>
</dbReference>
<evidence type="ECO:0000256" key="3">
    <source>
        <dbReference type="ARBA" id="ARBA00012954"/>
    </source>
</evidence>
<dbReference type="Gene3D" id="1.10.1040.10">
    <property type="entry name" value="N-(1-d-carboxylethyl)-l-norvaline Dehydrogenase, domain 2"/>
    <property type="match status" value="1"/>
</dbReference>
<name>A0A5M3PJV0_9GAMM</name>
<comment type="catalytic activity">
    <reaction evidence="6 7">
        <text>UDP-alpha-D-glucose + 2 NAD(+) + H2O = UDP-alpha-D-glucuronate + 2 NADH + 3 H(+)</text>
        <dbReference type="Rhea" id="RHEA:23596"/>
        <dbReference type="ChEBI" id="CHEBI:15377"/>
        <dbReference type="ChEBI" id="CHEBI:15378"/>
        <dbReference type="ChEBI" id="CHEBI:57540"/>
        <dbReference type="ChEBI" id="CHEBI:57945"/>
        <dbReference type="ChEBI" id="CHEBI:58052"/>
        <dbReference type="ChEBI" id="CHEBI:58885"/>
        <dbReference type="EC" id="1.1.1.22"/>
    </reaction>
</comment>
<dbReference type="UniPathway" id="UPA00038">
    <property type="reaction ID" value="UER00491"/>
</dbReference>
<dbReference type="InterPro" id="IPR001732">
    <property type="entry name" value="UDP-Glc/GDP-Man_DH_N"/>
</dbReference>
<dbReference type="Proteomes" id="UP000340077">
    <property type="component" value="Unassembled WGS sequence"/>
</dbReference>
<comment type="similarity">
    <text evidence="2 7">Belongs to the UDP-glucose/GDP-mannose dehydrogenase family.</text>
</comment>
<feature type="binding site" evidence="9">
    <location>
        <position position="388"/>
    </location>
    <ligand>
        <name>substrate</name>
    </ligand>
</feature>
<feature type="binding site" evidence="10">
    <location>
        <position position="29"/>
    </location>
    <ligand>
        <name>NAD(+)</name>
        <dbReference type="ChEBI" id="CHEBI:57540"/>
    </ligand>
</feature>
<evidence type="ECO:0000256" key="2">
    <source>
        <dbReference type="ARBA" id="ARBA00006601"/>
    </source>
</evidence>
<dbReference type="SUPFAM" id="SSF51735">
    <property type="entry name" value="NAD(P)-binding Rossmann-fold domains"/>
    <property type="match status" value="1"/>
</dbReference>
<evidence type="ECO:0000313" key="12">
    <source>
        <dbReference type="EMBL" id="GBO83157.1"/>
    </source>
</evidence>
<keyword evidence="5 7" id="KW-0520">NAD</keyword>